<proteinExistence type="inferred from homology"/>
<dbReference type="PANTHER" id="PTHR11010">
    <property type="entry name" value="PROTEASE S28 PRO-X CARBOXYPEPTIDASE-RELATED"/>
    <property type="match status" value="1"/>
</dbReference>
<dbReference type="InterPro" id="IPR029058">
    <property type="entry name" value="AB_hydrolase_fold"/>
</dbReference>
<evidence type="ECO:0000313" key="8">
    <source>
        <dbReference type="Proteomes" id="UP000184383"/>
    </source>
</evidence>
<evidence type="ECO:0000256" key="6">
    <source>
        <dbReference type="SAM" id="SignalP"/>
    </source>
</evidence>
<name>A0A1L9R4G9_ASPWE</name>
<evidence type="ECO:0000256" key="3">
    <source>
        <dbReference type="ARBA" id="ARBA00022729"/>
    </source>
</evidence>
<dbReference type="GO" id="GO:0006508">
    <property type="term" value="P:proteolysis"/>
    <property type="evidence" value="ECO:0007669"/>
    <property type="project" value="UniProtKB-KW"/>
</dbReference>
<dbReference type="Pfam" id="PF05577">
    <property type="entry name" value="Peptidase_S28"/>
    <property type="match status" value="2"/>
</dbReference>
<dbReference type="SUPFAM" id="SSF53474">
    <property type="entry name" value="alpha/beta-Hydrolases"/>
    <property type="match status" value="1"/>
</dbReference>
<accession>A0A1L9R4G9</accession>
<evidence type="ECO:0000256" key="1">
    <source>
        <dbReference type="ARBA" id="ARBA00011079"/>
    </source>
</evidence>
<dbReference type="GO" id="GO:0070008">
    <property type="term" value="F:serine-type exopeptidase activity"/>
    <property type="evidence" value="ECO:0007669"/>
    <property type="project" value="InterPro"/>
</dbReference>
<feature type="signal peptide" evidence="6">
    <location>
        <begin position="1"/>
        <end position="20"/>
    </location>
</feature>
<dbReference type="VEuPathDB" id="FungiDB:ASPWEDRAFT_188244"/>
<keyword evidence="5" id="KW-0325">Glycoprotein</keyword>
<dbReference type="EMBL" id="KV878218">
    <property type="protein sequence ID" value="OJJ29816.1"/>
    <property type="molecule type" value="Genomic_DNA"/>
</dbReference>
<evidence type="ECO:0008006" key="9">
    <source>
        <dbReference type="Google" id="ProtNLM"/>
    </source>
</evidence>
<evidence type="ECO:0000313" key="7">
    <source>
        <dbReference type="EMBL" id="OJJ29816.1"/>
    </source>
</evidence>
<keyword evidence="2" id="KW-0645">Protease</keyword>
<feature type="chain" id="PRO_5013199841" description="Serine carboxypeptidase S28" evidence="6">
    <location>
        <begin position="21"/>
        <end position="525"/>
    </location>
</feature>
<sequence length="525" mass="58753">MRFSAVALLASCTWASLATAIRPPKPVPRPVSRPVSRQSSTFEGQATFDQLLDHHHPEKGTFSQRYWWSTEFWGGPGSPVVLFTPGEESADGYEGYLTNNTLTGVYAQEIQGAVILIEHRYWGGSSPYENLTAETLQYLTLEQSILDLTYFAKTVKLEFDFNGSSNAQKAPWVLVGGSYSGALTAWTEAISPGTFWAYHATSAPVEAIYDFWQYFYPIQQGMAQNCSKDVSLVAEYIDHVGKTGSAKEQQDIKELFGLGALEHYNDFAAVLPIGPYLWQENTFSSGYSDFFQFCDSVENVEAGAAVVPGPEGVGLEKALKGYAKWFNTTMLPGYCADYGYWKDEWSVACFDTHNASSPLFTDTSVENQMDRQWQWFLCNEPFFWWQDGAPENVSTIVPRTVDAAYWQRQCSLFFPETNGYKYGSAKNKTASTVNDWTDGWFLTKNTTRLIWTNGQYDPWRDSGVSSAFRPGGPLVSTPNEPVQIIPGGFHCSDLYIKDATANAGVKKVVDTEVAQIKAWVDEYYK</sequence>
<dbReference type="OrthoDB" id="1735038at2759"/>
<evidence type="ECO:0000256" key="2">
    <source>
        <dbReference type="ARBA" id="ARBA00022670"/>
    </source>
</evidence>
<keyword evidence="8" id="KW-1185">Reference proteome</keyword>
<evidence type="ECO:0000256" key="5">
    <source>
        <dbReference type="ARBA" id="ARBA00023180"/>
    </source>
</evidence>
<dbReference type="PANTHER" id="PTHR11010:SF23">
    <property type="entry name" value="SERINE PEPTIDASE"/>
    <property type="match status" value="1"/>
</dbReference>
<dbReference type="InterPro" id="IPR008758">
    <property type="entry name" value="Peptidase_S28"/>
</dbReference>
<evidence type="ECO:0000256" key="4">
    <source>
        <dbReference type="ARBA" id="ARBA00022801"/>
    </source>
</evidence>
<protein>
    <recommendedName>
        <fullName evidence="9">Serine carboxypeptidase S28</fullName>
    </recommendedName>
</protein>
<reference evidence="8" key="1">
    <citation type="journal article" date="2017" name="Genome Biol.">
        <title>Comparative genomics reveals high biological diversity and specific adaptations in the industrially and medically important fungal genus Aspergillus.</title>
        <authorList>
            <person name="de Vries R.P."/>
            <person name="Riley R."/>
            <person name="Wiebenga A."/>
            <person name="Aguilar-Osorio G."/>
            <person name="Amillis S."/>
            <person name="Uchima C.A."/>
            <person name="Anderluh G."/>
            <person name="Asadollahi M."/>
            <person name="Askin M."/>
            <person name="Barry K."/>
            <person name="Battaglia E."/>
            <person name="Bayram O."/>
            <person name="Benocci T."/>
            <person name="Braus-Stromeyer S.A."/>
            <person name="Caldana C."/>
            <person name="Canovas D."/>
            <person name="Cerqueira G.C."/>
            <person name="Chen F."/>
            <person name="Chen W."/>
            <person name="Choi C."/>
            <person name="Clum A."/>
            <person name="Dos Santos R.A."/>
            <person name="Damasio A.R."/>
            <person name="Diallinas G."/>
            <person name="Emri T."/>
            <person name="Fekete E."/>
            <person name="Flipphi M."/>
            <person name="Freyberg S."/>
            <person name="Gallo A."/>
            <person name="Gournas C."/>
            <person name="Habgood R."/>
            <person name="Hainaut M."/>
            <person name="Harispe M.L."/>
            <person name="Henrissat B."/>
            <person name="Hilden K.S."/>
            <person name="Hope R."/>
            <person name="Hossain A."/>
            <person name="Karabika E."/>
            <person name="Karaffa L."/>
            <person name="Karanyi Z."/>
            <person name="Krasevec N."/>
            <person name="Kuo A."/>
            <person name="Kusch H."/>
            <person name="LaButti K."/>
            <person name="Lagendijk E.L."/>
            <person name="Lapidus A."/>
            <person name="Levasseur A."/>
            <person name="Lindquist E."/>
            <person name="Lipzen A."/>
            <person name="Logrieco A.F."/>
            <person name="MacCabe A."/>
            <person name="Maekelae M.R."/>
            <person name="Malavazi I."/>
            <person name="Melin P."/>
            <person name="Meyer V."/>
            <person name="Mielnichuk N."/>
            <person name="Miskei M."/>
            <person name="Molnar A.P."/>
            <person name="Mule G."/>
            <person name="Ngan C.Y."/>
            <person name="Orejas M."/>
            <person name="Orosz E."/>
            <person name="Ouedraogo J.P."/>
            <person name="Overkamp K.M."/>
            <person name="Park H.-S."/>
            <person name="Perrone G."/>
            <person name="Piumi F."/>
            <person name="Punt P.J."/>
            <person name="Ram A.F."/>
            <person name="Ramon A."/>
            <person name="Rauscher S."/>
            <person name="Record E."/>
            <person name="Riano-Pachon D.M."/>
            <person name="Robert V."/>
            <person name="Roehrig J."/>
            <person name="Ruller R."/>
            <person name="Salamov A."/>
            <person name="Salih N.S."/>
            <person name="Samson R.A."/>
            <person name="Sandor E."/>
            <person name="Sanguinetti M."/>
            <person name="Schuetze T."/>
            <person name="Sepcic K."/>
            <person name="Shelest E."/>
            <person name="Sherlock G."/>
            <person name="Sophianopoulou V."/>
            <person name="Squina F.M."/>
            <person name="Sun H."/>
            <person name="Susca A."/>
            <person name="Todd R.B."/>
            <person name="Tsang A."/>
            <person name="Unkles S.E."/>
            <person name="van de Wiele N."/>
            <person name="van Rossen-Uffink D."/>
            <person name="Oliveira J.V."/>
            <person name="Vesth T.C."/>
            <person name="Visser J."/>
            <person name="Yu J.-H."/>
            <person name="Zhou M."/>
            <person name="Andersen M.R."/>
            <person name="Archer D.B."/>
            <person name="Baker S.E."/>
            <person name="Benoit I."/>
            <person name="Brakhage A.A."/>
            <person name="Braus G.H."/>
            <person name="Fischer R."/>
            <person name="Frisvad J.C."/>
            <person name="Goldman G.H."/>
            <person name="Houbraken J."/>
            <person name="Oakley B."/>
            <person name="Pocsi I."/>
            <person name="Scazzocchio C."/>
            <person name="Seiboth B."/>
            <person name="vanKuyk P.A."/>
            <person name="Wortman J."/>
            <person name="Dyer P.S."/>
            <person name="Grigoriev I.V."/>
        </authorList>
    </citation>
    <scope>NUCLEOTIDE SEQUENCE [LARGE SCALE GENOMIC DNA]</scope>
    <source>
        <strain evidence="8">DTO 134E9</strain>
    </source>
</reference>
<dbReference type="FunFam" id="3.40.50.1820:FF:000196">
    <property type="entry name" value="Endoprotease endo-Pro"/>
    <property type="match status" value="1"/>
</dbReference>
<dbReference type="AlphaFoldDB" id="A0A1L9R4G9"/>
<dbReference type="Gene3D" id="3.40.50.1820">
    <property type="entry name" value="alpha/beta hydrolase"/>
    <property type="match status" value="2"/>
</dbReference>
<keyword evidence="4" id="KW-0378">Hydrolase</keyword>
<dbReference type="Proteomes" id="UP000184383">
    <property type="component" value="Unassembled WGS sequence"/>
</dbReference>
<dbReference type="FunFam" id="3.40.50.1820:FF:000165">
    <property type="entry name" value="Serine peptidase, putative"/>
    <property type="match status" value="1"/>
</dbReference>
<comment type="similarity">
    <text evidence="1">Belongs to the peptidase S28 family.</text>
</comment>
<keyword evidence="3 6" id="KW-0732">Signal</keyword>
<gene>
    <name evidence="7" type="ORF">ASPWEDRAFT_188244</name>
</gene>
<dbReference type="GeneID" id="63748060"/>
<dbReference type="GO" id="GO:0008239">
    <property type="term" value="F:dipeptidyl-peptidase activity"/>
    <property type="evidence" value="ECO:0007669"/>
    <property type="project" value="TreeGrafter"/>
</dbReference>
<dbReference type="RefSeq" id="XP_040683493.1">
    <property type="nucleotide sequence ID" value="XM_040832212.1"/>
</dbReference>
<organism evidence="7 8">
    <name type="scientific">Aspergillus wentii DTO 134E9</name>
    <dbReference type="NCBI Taxonomy" id="1073089"/>
    <lineage>
        <taxon>Eukaryota</taxon>
        <taxon>Fungi</taxon>
        <taxon>Dikarya</taxon>
        <taxon>Ascomycota</taxon>
        <taxon>Pezizomycotina</taxon>
        <taxon>Eurotiomycetes</taxon>
        <taxon>Eurotiomycetidae</taxon>
        <taxon>Eurotiales</taxon>
        <taxon>Aspergillaceae</taxon>
        <taxon>Aspergillus</taxon>
        <taxon>Aspergillus subgen. Cremei</taxon>
    </lineage>
</organism>